<sequence>MTSTWTVAHRLPHRYPMLLVDRVVTAVPGSEIVALKAVTTNEPWYAEVSGDARDGDLAYPAVLLMESWAQSAGILAASRSSDGDPLSGDVMLFGGATEVRFLHPVLPGDVLEHRVRVVRLLSDTMIFEGECLVAGRPVMTVERMVMAFRPAQTLRPAPSTTSDSGSPAGTQED</sequence>
<dbReference type="PANTHER" id="PTHR30272">
    <property type="entry name" value="3-HYDROXYACYL-[ACYL-CARRIER-PROTEIN] DEHYDRATASE"/>
    <property type="match status" value="1"/>
</dbReference>
<evidence type="ECO:0000313" key="5">
    <source>
        <dbReference type="Proteomes" id="UP000722989"/>
    </source>
</evidence>
<dbReference type="EMBL" id="JAATVY010000007">
    <property type="protein sequence ID" value="NJC70664.1"/>
    <property type="molecule type" value="Genomic_DNA"/>
</dbReference>
<protein>
    <submittedName>
        <fullName evidence="4">Beta-hydroxyacyl-ACP dehydratase</fullName>
    </submittedName>
</protein>
<feature type="region of interest" description="Disordered" evidence="3">
    <location>
        <begin position="152"/>
        <end position="173"/>
    </location>
</feature>
<dbReference type="PANTHER" id="PTHR30272:SF1">
    <property type="entry name" value="3-HYDROXYACYL-[ACYL-CARRIER-PROTEIN] DEHYDRATASE"/>
    <property type="match status" value="1"/>
</dbReference>
<accession>A0ABX0XX83</accession>
<feature type="compositionally biased region" description="Polar residues" evidence="3">
    <location>
        <begin position="158"/>
        <end position="173"/>
    </location>
</feature>
<reference evidence="4 5" key="1">
    <citation type="submission" date="2020-03" db="EMBL/GenBank/DDBJ databases">
        <title>WGS of the type strain of Planosporangium spp.</title>
        <authorList>
            <person name="Thawai C."/>
        </authorList>
    </citation>
    <scope>NUCLEOTIDE SEQUENCE [LARGE SCALE GENOMIC DNA]</scope>
    <source>
        <strain evidence="4 5">TBRC 5610</strain>
    </source>
</reference>
<comment type="similarity">
    <text evidence="1">Belongs to the thioester dehydratase family. FabZ subfamily.</text>
</comment>
<name>A0ABX0XX83_9ACTN</name>
<dbReference type="InterPro" id="IPR029069">
    <property type="entry name" value="HotDog_dom_sf"/>
</dbReference>
<dbReference type="RefSeq" id="WP_167925563.1">
    <property type="nucleotide sequence ID" value="NZ_JAATVY010000007.1"/>
</dbReference>
<dbReference type="Pfam" id="PF07977">
    <property type="entry name" value="FabA"/>
    <property type="match status" value="1"/>
</dbReference>
<comment type="caution">
    <text evidence="4">The sequence shown here is derived from an EMBL/GenBank/DDBJ whole genome shotgun (WGS) entry which is preliminary data.</text>
</comment>
<keyword evidence="2" id="KW-0456">Lyase</keyword>
<proteinExistence type="inferred from homology"/>
<dbReference type="CDD" id="cd01288">
    <property type="entry name" value="FabZ"/>
    <property type="match status" value="1"/>
</dbReference>
<evidence type="ECO:0000256" key="2">
    <source>
        <dbReference type="ARBA" id="ARBA00023239"/>
    </source>
</evidence>
<organism evidence="4 5">
    <name type="scientific">Planosporangium thailandense</name>
    <dbReference type="NCBI Taxonomy" id="765197"/>
    <lineage>
        <taxon>Bacteria</taxon>
        <taxon>Bacillati</taxon>
        <taxon>Actinomycetota</taxon>
        <taxon>Actinomycetes</taxon>
        <taxon>Micromonosporales</taxon>
        <taxon>Micromonosporaceae</taxon>
        <taxon>Planosporangium</taxon>
    </lineage>
</organism>
<evidence type="ECO:0000256" key="3">
    <source>
        <dbReference type="SAM" id="MobiDB-lite"/>
    </source>
</evidence>
<gene>
    <name evidence="4" type="ORF">HC031_13210</name>
</gene>
<dbReference type="SUPFAM" id="SSF54637">
    <property type="entry name" value="Thioesterase/thiol ester dehydrase-isomerase"/>
    <property type="match status" value="1"/>
</dbReference>
<keyword evidence="5" id="KW-1185">Reference proteome</keyword>
<dbReference type="Gene3D" id="3.10.129.10">
    <property type="entry name" value="Hotdog Thioesterase"/>
    <property type="match status" value="1"/>
</dbReference>
<evidence type="ECO:0000313" key="4">
    <source>
        <dbReference type="EMBL" id="NJC70664.1"/>
    </source>
</evidence>
<dbReference type="InterPro" id="IPR013114">
    <property type="entry name" value="FabA_FabZ"/>
</dbReference>
<evidence type="ECO:0000256" key="1">
    <source>
        <dbReference type="ARBA" id="ARBA00009174"/>
    </source>
</evidence>
<dbReference type="Proteomes" id="UP000722989">
    <property type="component" value="Unassembled WGS sequence"/>
</dbReference>